<organism evidence="2 3">
    <name type="scientific">Colletotrichum higginsianum (strain IMI 349063)</name>
    <name type="common">Crucifer anthracnose fungus</name>
    <dbReference type="NCBI Taxonomy" id="759273"/>
    <lineage>
        <taxon>Eukaryota</taxon>
        <taxon>Fungi</taxon>
        <taxon>Dikarya</taxon>
        <taxon>Ascomycota</taxon>
        <taxon>Pezizomycotina</taxon>
        <taxon>Sordariomycetes</taxon>
        <taxon>Hypocreomycetidae</taxon>
        <taxon>Glomerellales</taxon>
        <taxon>Glomerellaceae</taxon>
        <taxon>Colletotrichum</taxon>
        <taxon>Colletotrichum destructivum species complex</taxon>
    </lineage>
</organism>
<evidence type="ECO:0000313" key="3">
    <source>
        <dbReference type="Proteomes" id="UP000007174"/>
    </source>
</evidence>
<dbReference type="EMBL" id="CACQ02004481">
    <property type="protein sequence ID" value="CCF41089.1"/>
    <property type="molecule type" value="Genomic_DNA"/>
</dbReference>
<dbReference type="AlphaFoldDB" id="H1VLI6"/>
<evidence type="ECO:0000313" key="2">
    <source>
        <dbReference type="EMBL" id="CCF41089.1"/>
    </source>
</evidence>
<sequence length="221" mass="24280">MIIFVVDIGIEREGRKWTTGQLTKQASNHPSSPKMHARVSSTDATPIWLSRQPDDISFCLCLNETGPITIGADPIVGLHGRGNPHEPRCVPPTRPQERHDHVRARPPHPPSQVLSYTIFPFGIPRATPGHGSAVRLLSASGLPQKIHPCGAWSRVGATSVPNKCDRHMLLAACYDSESQDKVPQPQTGRLEYNECCRKSNRKRKAPPKTSRGRGAMAGLLR</sequence>
<protein>
    <submittedName>
        <fullName evidence="2">Uncharacterized protein</fullName>
    </submittedName>
</protein>
<feature type="region of interest" description="Disordered" evidence="1">
    <location>
        <begin position="91"/>
        <end position="111"/>
    </location>
</feature>
<dbReference type="Proteomes" id="UP000007174">
    <property type="component" value="Unassembled WGS sequence"/>
</dbReference>
<name>H1VLI6_COLHI</name>
<accession>H1VLI6</accession>
<gene>
    <name evidence="2" type="ORF">CH063_11470</name>
</gene>
<feature type="region of interest" description="Disordered" evidence="1">
    <location>
        <begin position="176"/>
        <end position="221"/>
    </location>
</feature>
<evidence type="ECO:0000256" key="1">
    <source>
        <dbReference type="SAM" id="MobiDB-lite"/>
    </source>
</evidence>
<dbReference type="HOGENOM" id="CLU_1250586_0_0_1"/>
<reference evidence="3" key="1">
    <citation type="journal article" date="2012" name="Nat. Genet.">
        <title>Lifestyle transitions in plant pathogenic Colletotrichum fungi deciphered by genome and transcriptome analyses.</title>
        <authorList>
            <person name="O'Connell R.J."/>
            <person name="Thon M.R."/>
            <person name="Hacquard S."/>
            <person name="Amyotte S.G."/>
            <person name="Kleemann J."/>
            <person name="Torres M.F."/>
            <person name="Damm U."/>
            <person name="Buiate E.A."/>
            <person name="Epstein L."/>
            <person name="Alkan N."/>
            <person name="Altmueller J."/>
            <person name="Alvarado-Balderrama L."/>
            <person name="Bauser C.A."/>
            <person name="Becker C."/>
            <person name="Birren B.W."/>
            <person name="Chen Z."/>
            <person name="Choi J."/>
            <person name="Crouch J.A."/>
            <person name="Duvick J.P."/>
            <person name="Farman M.A."/>
            <person name="Gan P."/>
            <person name="Heiman D."/>
            <person name="Henrissat B."/>
            <person name="Howard R.J."/>
            <person name="Kabbage M."/>
            <person name="Koch C."/>
            <person name="Kracher B."/>
            <person name="Kubo Y."/>
            <person name="Law A.D."/>
            <person name="Lebrun M.-H."/>
            <person name="Lee Y.-H."/>
            <person name="Miyara I."/>
            <person name="Moore N."/>
            <person name="Neumann U."/>
            <person name="Nordstroem K."/>
            <person name="Panaccione D.G."/>
            <person name="Panstruga R."/>
            <person name="Place M."/>
            <person name="Proctor R.H."/>
            <person name="Prusky D."/>
            <person name="Rech G."/>
            <person name="Reinhardt R."/>
            <person name="Rollins J.A."/>
            <person name="Rounsley S."/>
            <person name="Schardl C.L."/>
            <person name="Schwartz D.C."/>
            <person name="Shenoy N."/>
            <person name="Shirasu K."/>
            <person name="Sikhakolli U.R."/>
            <person name="Stueber K."/>
            <person name="Sukno S.A."/>
            <person name="Sweigard J.A."/>
            <person name="Takano Y."/>
            <person name="Takahara H."/>
            <person name="Trail F."/>
            <person name="van der Does H.C."/>
            <person name="Voll L.M."/>
            <person name="Will I."/>
            <person name="Young S."/>
            <person name="Zeng Q."/>
            <person name="Zhang J."/>
            <person name="Zhou S."/>
            <person name="Dickman M.B."/>
            <person name="Schulze-Lefert P."/>
            <person name="Ver Loren van Themaat E."/>
            <person name="Ma L.-J."/>
            <person name="Vaillancourt L.J."/>
        </authorList>
    </citation>
    <scope>NUCLEOTIDE SEQUENCE [LARGE SCALE GENOMIC DNA]</scope>
    <source>
        <strain evidence="3">IMI 349063</strain>
    </source>
</reference>
<proteinExistence type="predicted"/>